<accession>A0A0F9RK47</accession>
<dbReference type="EMBL" id="LAZR01002810">
    <property type="protein sequence ID" value="KKN25321.1"/>
    <property type="molecule type" value="Genomic_DNA"/>
</dbReference>
<organism evidence="1">
    <name type="scientific">marine sediment metagenome</name>
    <dbReference type="NCBI Taxonomy" id="412755"/>
    <lineage>
        <taxon>unclassified sequences</taxon>
        <taxon>metagenomes</taxon>
        <taxon>ecological metagenomes</taxon>
    </lineage>
</organism>
<reference evidence="1" key="1">
    <citation type="journal article" date="2015" name="Nature">
        <title>Complex archaea that bridge the gap between prokaryotes and eukaryotes.</title>
        <authorList>
            <person name="Spang A."/>
            <person name="Saw J.H."/>
            <person name="Jorgensen S.L."/>
            <person name="Zaremba-Niedzwiedzka K."/>
            <person name="Martijn J."/>
            <person name="Lind A.E."/>
            <person name="van Eijk R."/>
            <person name="Schleper C."/>
            <person name="Guy L."/>
            <person name="Ettema T.J."/>
        </authorList>
    </citation>
    <scope>NUCLEOTIDE SEQUENCE</scope>
</reference>
<name>A0A0F9RK47_9ZZZZ</name>
<protein>
    <submittedName>
        <fullName evidence="1">Uncharacterized protein</fullName>
    </submittedName>
</protein>
<comment type="caution">
    <text evidence="1">The sequence shown here is derived from an EMBL/GenBank/DDBJ whole genome shotgun (WGS) entry which is preliminary data.</text>
</comment>
<dbReference type="AlphaFoldDB" id="A0A0F9RK47"/>
<gene>
    <name evidence="1" type="ORF">LCGC14_0885860</name>
</gene>
<proteinExistence type="predicted"/>
<sequence>MKEFKVNEFIIVKQEEYSTNIFVEGHTLVYWSYSIPMSERNEDNMAEEFNNRCSSIQKWIESEYEEKDIPYDIAFPLLKRLSESGEPIAKKVFKRDVVKGFLSGDSEMVIHILGSVSMIVKILRILQILKNITRY</sequence>
<evidence type="ECO:0000313" key="1">
    <source>
        <dbReference type="EMBL" id="KKN25321.1"/>
    </source>
</evidence>